<evidence type="ECO:0000256" key="8">
    <source>
        <dbReference type="ARBA" id="ARBA00055433"/>
    </source>
</evidence>
<comment type="pathway">
    <text evidence="1">Antibiotic biosynthesis; vancomycin biosynthesis.</text>
</comment>
<dbReference type="GO" id="GO:0016705">
    <property type="term" value="F:oxidoreductase activity, acting on paired donors, with incorporation or reduction of molecular oxygen"/>
    <property type="evidence" value="ECO:0007669"/>
    <property type="project" value="InterPro"/>
</dbReference>
<dbReference type="Gene3D" id="1.10.630.10">
    <property type="entry name" value="Cytochrome P450"/>
    <property type="match status" value="1"/>
</dbReference>
<keyword evidence="5" id="KW-0560">Oxidoreductase</keyword>
<keyword evidence="10" id="KW-1185">Reference proteome</keyword>
<keyword evidence="7" id="KW-0503">Monooxygenase</keyword>
<keyword evidence="6" id="KW-0408">Iron</keyword>
<evidence type="ECO:0000256" key="5">
    <source>
        <dbReference type="ARBA" id="ARBA00023002"/>
    </source>
</evidence>
<comment type="similarity">
    <text evidence="2">Belongs to the cytochrome P450 family.</text>
</comment>
<proteinExistence type="inferred from homology"/>
<evidence type="ECO:0000256" key="2">
    <source>
        <dbReference type="ARBA" id="ARBA00010617"/>
    </source>
</evidence>
<dbReference type="InterPro" id="IPR036396">
    <property type="entry name" value="Cyt_P450_sf"/>
</dbReference>
<accession>A0A344LB16</accession>
<evidence type="ECO:0000256" key="3">
    <source>
        <dbReference type="ARBA" id="ARBA00022617"/>
    </source>
</evidence>
<dbReference type="OrthoDB" id="4133219at2"/>
<dbReference type="GO" id="GO:0004497">
    <property type="term" value="F:monooxygenase activity"/>
    <property type="evidence" value="ECO:0007669"/>
    <property type="project" value="UniProtKB-KW"/>
</dbReference>
<reference evidence="9 10" key="1">
    <citation type="submission" date="2016-04" db="EMBL/GenBank/DDBJ databases">
        <title>Complete genome sequence and analysis of deep-sea sediment isolate, Amycolatopsis sp. WP1.</title>
        <authorList>
            <person name="Wang H."/>
            <person name="Chen S."/>
            <person name="Wu Q."/>
        </authorList>
    </citation>
    <scope>NUCLEOTIDE SEQUENCE [LARGE SCALE GENOMIC DNA]</scope>
    <source>
        <strain evidence="9 10">WP1</strain>
    </source>
</reference>
<dbReference type="PANTHER" id="PTHR46696">
    <property type="entry name" value="P450, PUTATIVE (EUROFUNG)-RELATED"/>
    <property type="match status" value="1"/>
</dbReference>
<dbReference type="Pfam" id="PF00067">
    <property type="entry name" value="p450"/>
    <property type="match status" value="1"/>
</dbReference>
<keyword evidence="3" id="KW-0349">Heme</keyword>
<sequence>MTETTTAGTEFPFAPLPPADAIEHLKRLMADRPMTKTTMPYGGDVWIVHRNQAARTILADRRFVREPFRTGERIVPFFVPFPDFLRTTLQFEDPPQHTKLRKLVQKAISPRRVRDMRASAVAFANELIDGMIARGGVRNLITEYSVPLPIEMLSSLLGVPSADREKFERWSSSTMAVAGKSEDEVATDLAELSAYMTDLIAQRREEPRDDLLSALAHAREKDETLTDAEILPIAFILIVGGFDNTANFLTTGVMSLLHSDEQRELFLTDPDGLAPTAAEEVLRHGGFALGGPVGGGGGLVPFVATEDVVVDGQLIAKGEAVSIDPGSANHDPEAIEDPGRFDITRKDNPHLMLSHGLHHCLGAPLARMEMQVGLAEIFKRIPTLRLAGEPVVRRDVLTQPMTDLPIAW</sequence>
<gene>
    <name evidence="9" type="ORF">A4R43_24330</name>
</gene>
<dbReference type="GO" id="GO:0005506">
    <property type="term" value="F:iron ion binding"/>
    <property type="evidence" value="ECO:0007669"/>
    <property type="project" value="InterPro"/>
</dbReference>
<comment type="function">
    <text evidence="8">Involved in the coupling of aromatic side chains of the heptapeptide of vancomycin.</text>
</comment>
<dbReference type="FunFam" id="1.10.630.10:FF:000018">
    <property type="entry name" value="Cytochrome P450 monooxygenase"/>
    <property type="match status" value="1"/>
</dbReference>
<dbReference type="RefSeq" id="WP_113694496.1">
    <property type="nucleotide sequence ID" value="NZ_CP015163.1"/>
</dbReference>
<dbReference type="InterPro" id="IPR001128">
    <property type="entry name" value="Cyt_P450"/>
</dbReference>
<protein>
    <submittedName>
        <fullName evidence="9">Cytochrome</fullName>
    </submittedName>
</protein>
<dbReference type="PANTHER" id="PTHR46696:SF6">
    <property type="entry name" value="P450, PUTATIVE (EUROFUNG)-RELATED"/>
    <property type="match status" value="1"/>
</dbReference>
<evidence type="ECO:0000313" key="10">
    <source>
        <dbReference type="Proteomes" id="UP000250434"/>
    </source>
</evidence>
<name>A0A344LB16_9PSEU</name>
<evidence type="ECO:0000256" key="7">
    <source>
        <dbReference type="ARBA" id="ARBA00023033"/>
    </source>
</evidence>
<evidence type="ECO:0000256" key="6">
    <source>
        <dbReference type="ARBA" id="ARBA00023004"/>
    </source>
</evidence>
<evidence type="ECO:0000256" key="4">
    <source>
        <dbReference type="ARBA" id="ARBA00022723"/>
    </source>
</evidence>
<dbReference type="GO" id="GO:0020037">
    <property type="term" value="F:heme binding"/>
    <property type="evidence" value="ECO:0007669"/>
    <property type="project" value="InterPro"/>
</dbReference>
<keyword evidence="4" id="KW-0479">Metal-binding</keyword>
<dbReference type="InterPro" id="IPR002397">
    <property type="entry name" value="Cyt_P450_B"/>
</dbReference>
<evidence type="ECO:0000256" key="1">
    <source>
        <dbReference type="ARBA" id="ARBA00004660"/>
    </source>
</evidence>
<dbReference type="KEGG" id="aab:A4R43_24330"/>
<dbReference type="SUPFAM" id="SSF48264">
    <property type="entry name" value="Cytochrome P450"/>
    <property type="match status" value="1"/>
</dbReference>
<dbReference type="PRINTS" id="PR00359">
    <property type="entry name" value="BP450"/>
</dbReference>
<evidence type="ECO:0000313" key="9">
    <source>
        <dbReference type="EMBL" id="AXB45240.1"/>
    </source>
</evidence>
<dbReference type="Proteomes" id="UP000250434">
    <property type="component" value="Chromosome"/>
</dbReference>
<dbReference type="AlphaFoldDB" id="A0A344LB16"/>
<organism evidence="9 10">
    <name type="scientific">Amycolatopsis albispora</name>
    <dbReference type="NCBI Taxonomy" id="1804986"/>
    <lineage>
        <taxon>Bacteria</taxon>
        <taxon>Bacillati</taxon>
        <taxon>Actinomycetota</taxon>
        <taxon>Actinomycetes</taxon>
        <taxon>Pseudonocardiales</taxon>
        <taxon>Pseudonocardiaceae</taxon>
        <taxon>Amycolatopsis</taxon>
    </lineage>
</organism>
<dbReference type="EMBL" id="CP015163">
    <property type="protein sequence ID" value="AXB45240.1"/>
    <property type="molecule type" value="Genomic_DNA"/>
</dbReference>